<evidence type="ECO:0000256" key="2">
    <source>
        <dbReference type="ARBA" id="ARBA00004673"/>
    </source>
</evidence>
<dbReference type="SUPFAM" id="SSF46626">
    <property type="entry name" value="Cytochrome c"/>
    <property type="match status" value="2"/>
</dbReference>
<dbReference type="PANTHER" id="PTHR33751:SF1">
    <property type="entry name" value="CBB3-TYPE CYTOCHROME C OXIDASE SUBUNIT FIXP"/>
    <property type="match status" value="1"/>
</dbReference>
<keyword evidence="6 19" id="KW-0997">Cell inner membrane</keyword>
<comment type="subcellular location">
    <subcellularLocation>
        <location evidence="1 19">Cell inner membrane</location>
    </subcellularLocation>
</comment>
<dbReference type="InterPro" id="IPR038414">
    <property type="entry name" value="CcoP_N_sf"/>
</dbReference>
<protein>
    <recommendedName>
        <fullName evidence="19">Cbb3-type cytochrome c oxidase subunit</fullName>
    </recommendedName>
</protein>
<feature type="binding site" description="axial binding residue" evidence="20">
    <location>
        <position position="176"/>
    </location>
    <ligand>
        <name>heme c</name>
        <dbReference type="ChEBI" id="CHEBI:61717"/>
        <label>2</label>
    </ligand>
    <ligandPart>
        <name>Fe</name>
        <dbReference type="ChEBI" id="CHEBI:18248"/>
    </ligandPart>
</feature>
<evidence type="ECO:0000259" key="23">
    <source>
        <dbReference type="PROSITE" id="PS51007"/>
    </source>
</evidence>
<feature type="binding site" description="covalent" evidence="21">
    <location>
        <position position="222"/>
    </location>
    <ligand>
        <name>heme c</name>
        <dbReference type="ChEBI" id="CHEBI:61717"/>
        <label>2</label>
    </ligand>
</feature>
<dbReference type="InterPro" id="IPR008168">
    <property type="entry name" value="Cyt_C_IC"/>
</dbReference>
<evidence type="ECO:0000313" key="25">
    <source>
        <dbReference type="Proteomes" id="UP000245390"/>
    </source>
</evidence>
<dbReference type="Proteomes" id="UP000245390">
    <property type="component" value="Unassembled WGS sequence"/>
</dbReference>
<dbReference type="GO" id="GO:0020037">
    <property type="term" value="F:heme binding"/>
    <property type="evidence" value="ECO:0007669"/>
    <property type="project" value="InterPro"/>
</dbReference>
<dbReference type="InterPro" id="IPR036909">
    <property type="entry name" value="Cyt_c-like_dom_sf"/>
</dbReference>
<keyword evidence="12 19" id="KW-0375">Hydrogen ion transport</keyword>
<evidence type="ECO:0000256" key="7">
    <source>
        <dbReference type="ARBA" id="ARBA00022617"/>
    </source>
</evidence>
<evidence type="ECO:0000256" key="6">
    <source>
        <dbReference type="ARBA" id="ARBA00022519"/>
    </source>
</evidence>
<feature type="transmembrane region" description="Helical" evidence="22">
    <location>
        <begin position="35"/>
        <end position="57"/>
    </location>
</feature>
<evidence type="ECO:0000256" key="8">
    <source>
        <dbReference type="ARBA" id="ARBA00022660"/>
    </source>
</evidence>
<evidence type="ECO:0000256" key="13">
    <source>
        <dbReference type="ARBA" id="ARBA00022982"/>
    </source>
</evidence>
<dbReference type="InterPro" id="IPR009056">
    <property type="entry name" value="Cyt_c-like_dom"/>
</dbReference>
<dbReference type="PIRSF" id="PIRSF000006">
    <property type="entry name" value="Cbb3-Cox_fixP"/>
    <property type="match status" value="1"/>
</dbReference>
<evidence type="ECO:0000256" key="10">
    <source>
        <dbReference type="ARBA" id="ARBA00022723"/>
    </source>
</evidence>
<evidence type="ECO:0000256" key="1">
    <source>
        <dbReference type="ARBA" id="ARBA00004533"/>
    </source>
</evidence>
<keyword evidence="5 19" id="KW-1003">Cell membrane</keyword>
<dbReference type="PRINTS" id="PR00605">
    <property type="entry name" value="CYTCHROMECIC"/>
</dbReference>
<dbReference type="EMBL" id="QGGV01000006">
    <property type="protein sequence ID" value="PWK55656.1"/>
    <property type="molecule type" value="Genomic_DNA"/>
</dbReference>
<comment type="caution">
    <text evidence="24">The sequence shown here is derived from an EMBL/GenBank/DDBJ whole genome shotgun (WGS) entry which is preliminary data.</text>
</comment>
<reference evidence="24 25" key="1">
    <citation type="submission" date="2018-05" db="EMBL/GenBank/DDBJ databases">
        <title>Genomic Encyclopedia of Type Strains, Phase IV (KMG-IV): sequencing the most valuable type-strain genomes for metagenomic binning, comparative biology and taxonomic classification.</title>
        <authorList>
            <person name="Goeker M."/>
        </authorList>
    </citation>
    <scope>NUCLEOTIDE SEQUENCE [LARGE SCALE GENOMIC DNA]</scope>
    <source>
        <strain evidence="24 25">DSM 103371</strain>
    </source>
</reference>
<dbReference type="NCBIfam" id="TIGR00782">
    <property type="entry name" value="ccoP"/>
    <property type="match status" value="1"/>
</dbReference>
<evidence type="ECO:0000256" key="5">
    <source>
        <dbReference type="ARBA" id="ARBA00022475"/>
    </source>
</evidence>
<evidence type="ECO:0000256" key="17">
    <source>
        <dbReference type="ARBA" id="ARBA00023065"/>
    </source>
</evidence>
<dbReference type="GO" id="GO:0009055">
    <property type="term" value="F:electron transfer activity"/>
    <property type="evidence" value="ECO:0007669"/>
    <property type="project" value="InterPro"/>
</dbReference>
<evidence type="ECO:0000256" key="4">
    <source>
        <dbReference type="ARBA" id="ARBA00022448"/>
    </source>
</evidence>
<evidence type="ECO:0000256" key="15">
    <source>
        <dbReference type="ARBA" id="ARBA00023002"/>
    </source>
</evidence>
<keyword evidence="7 19" id="KW-0349">Heme</keyword>
<dbReference type="PROSITE" id="PS51007">
    <property type="entry name" value="CYTC"/>
    <property type="match status" value="2"/>
</dbReference>
<keyword evidence="11" id="KW-0677">Repeat</keyword>
<organism evidence="24 25">
    <name type="scientific">Silicimonas algicola</name>
    <dbReference type="NCBI Taxonomy" id="1826607"/>
    <lineage>
        <taxon>Bacteria</taxon>
        <taxon>Pseudomonadati</taxon>
        <taxon>Pseudomonadota</taxon>
        <taxon>Alphaproteobacteria</taxon>
        <taxon>Rhodobacterales</taxon>
        <taxon>Paracoccaceae</taxon>
    </lineage>
</organism>
<comment type="similarity">
    <text evidence="3 19">Belongs to the CcoP / FixP family.</text>
</comment>
<evidence type="ECO:0000256" key="19">
    <source>
        <dbReference type="PIRNR" id="PIRNR000006"/>
    </source>
</evidence>
<evidence type="ECO:0000256" key="9">
    <source>
        <dbReference type="ARBA" id="ARBA00022692"/>
    </source>
</evidence>
<dbReference type="InterPro" id="IPR004678">
    <property type="entry name" value="Cyt_c_oxidase_cbb3_su3"/>
</dbReference>
<keyword evidence="14 22" id="KW-1133">Transmembrane helix</keyword>
<keyword evidence="8 19" id="KW-0679">Respiratory chain</keyword>
<evidence type="ECO:0000256" key="12">
    <source>
        <dbReference type="ARBA" id="ARBA00022781"/>
    </source>
</evidence>
<keyword evidence="18 19" id="KW-0472">Membrane</keyword>
<evidence type="ECO:0000256" key="16">
    <source>
        <dbReference type="ARBA" id="ARBA00023004"/>
    </source>
</evidence>
<dbReference type="Pfam" id="PF13442">
    <property type="entry name" value="Cytochrome_CBB3"/>
    <property type="match status" value="2"/>
</dbReference>
<evidence type="ECO:0000256" key="14">
    <source>
        <dbReference type="ARBA" id="ARBA00022989"/>
    </source>
</evidence>
<dbReference type="RefSeq" id="WP_420902636.1">
    <property type="nucleotide sequence ID" value="NZ_CP034588.1"/>
</dbReference>
<name>A0A316G6S5_9RHOB</name>
<dbReference type="Gene3D" id="6.10.280.130">
    <property type="match status" value="1"/>
</dbReference>
<dbReference type="GO" id="GO:0016491">
    <property type="term" value="F:oxidoreductase activity"/>
    <property type="evidence" value="ECO:0007669"/>
    <property type="project" value="UniProtKB-KW"/>
</dbReference>
<dbReference type="GO" id="GO:0005886">
    <property type="term" value="C:plasma membrane"/>
    <property type="evidence" value="ECO:0007669"/>
    <property type="project" value="UniProtKB-SubCell"/>
</dbReference>
<keyword evidence="9 22" id="KW-0812">Transmembrane</keyword>
<comment type="function">
    <text evidence="19">C-type cytochrome. Part of the cbb3-type cytochrome c oxidase complex.</text>
</comment>
<dbReference type="GO" id="GO:1902600">
    <property type="term" value="P:proton transmembrane transport"/>
    <property type="evidence" value="ECO:0007669"/>
    <property type="project" value="UniProtKB-KW"/>
</dbReference>
<dbReference type="InterPro" id="IPR032858">
    <property type="entry name" value="CcoP_N"/>
</dbReference>
<keyword evidence="13 19" id="KW-0249">Electron transport</keyword>
<dbReference type="AlphaFoldDB" id="A0A316G6S5"/>
<feature type="binding site" description="covalent" evidence="21">
    <location>
        <position position="124"/>
    </location>
    <ligand>
        <name>heme c</name>
        <dbReference type="ChEBI" id="CHEBI:61717"/>
        <label>1</label>
    </ligand>
</feature>
<dbReference type="Pfam" id="PF14715">
    <property type="entry name" value="FixP_N"/>
    <property type="match status" value="1"/>
</dbReference>
<evidence type="ECO:0000256" key="18">
    <source>
        <dbReference type="ARBA" id="ARBA00023136"/>
    </source>
</evidence>
<dbReference type="UniPathway" id="UPA00705"/>
<keyword evidence="10 19" id="KW-0479">Metal-binding</keyword>
<dbReference type="InterPro" id="IPR050597">
    <property type="entry name" value="Cytochrome_c_Oxidase_Subunit"/>
</dbReference>
<keyword evidence="15 19" id="KW-0560">Oxidoreductase</keyword>
<evidence type="ECO:0000256" key="3">
    <source>
        <dbReference type="ARBA" id="ARBA00006113"/>
    </source>
</evidence>
<gene>
    <name evidence="24" type="ORF">C8D95_10651</name>
</gene>
<dbReference type="GO" id="GO:0006119">
    <property type="term" value="P:oxidative phosphorylation"/>
    <property type="evidence" value="ECO:0007669"/>
    <property type="project" value="UniProtKB-UniPathway"/>
</dbReference>
<evidence type="ECO:0000313" key="24">
    <source>
        <dbReference type="EMBL" id="PWK55656.1"/>
    </source>
</evidence>
<comment type="cofactor">
    <cofactor evidence="19 21">
        <name>heme c</name>
        <dbReference type="ChEBI" id="CHEBI:61717"/>
    </cofactor>
    <text evidence="19 21">Binds 2 heme C groups per subunit.</text>
</comment>
<keyword evidence="17 19" id="KW-0406">Ion transport</keyword>
<comment type="pathway">
    <text evidence="2 19">Energy metabolism; oxidative phosphorylation.</text>
</comment>
<feature type="binding site" description="axial binding residue" evidence="20">
    <location>
        <position position="223"/>
    </location>
    <ligand>
        <name>heme c</name>
        <dbReference type="ChEBI" id="CHEBI:61717"/>
        <label>2</label>
    </ligand>
    <ligandPart>
        <name>Fe</name>
        <dbReference type="ChEBI" id="CHEBI:18248"/>
    </ligandPart>
</feature>
<accession>A0A316G6S5</accession>
<evidence type="ECO:0000256" key="22">
    <source>
        <dbReference type="SAM" id="Phobius"/>
    </source>
</evidence>
<feature type="domain" description="Cytochrome c" evidence="23">
    <location>
        <begin position="111"/>
        <end position="199"/>
    </location>
</feature>
<feature type="binding site" description="covalent" evidence="21">
    <location>
        <position position="219"/>
    </location>
    <ligand>
        <name>heme c</name>
        <dbReference type="ChEBI" id="CHEBI:61717"/>
        <label>2</label>
    </ligand>
</feature>
<dbReference type="Gene3D" id="1.10.760.10">
    <property type="entry name" value="Cytochrome c-like domain"/>
    <property type="match status" value="2"/>
</dbReference>
<feature type="binding site" description="axial binding residue" evidence="20">
    <location>
        <position position="264"/>
    </location>
    <ligand>
        <name>heme c</name>
        <dbReference type="ChEBI" id="CHEBI:61717"/>
        <label>1</label>
    </ligand>
    <ligandPart>
        <name>Fe</name>
        <dbReference type="ChEBI" id="CHEBI:18248"/>
    </ligandPart>
</feature>
<evidence type="ECO:0000256" key="20">
    <source>
        <dbReference type="PIRSR" id="PIRSR000006-1"/>
    </source>
</evidence>
<feature type="domain" description="Cytochrome c" evidence="23">
    <location>
        <begin position="206"/>
        <end position="287"/>
    </location>
</feature>
<sequence>MTMADGKKKDEVTGIETTGHEWDGIQELNNPLPRWWLWTFYLTIIWGIGYTIAYPAWPLVSGATAGVLGYSTRAEVAAEIQRFEDQNAAVSATLASSDLALLSPSDPAHQFGVAGGASIFRANCSQCHGAGAAGAKGYPNLLDDDWLWGGDLEAIQTTVAHGIRNETDPDARWSEMPAFGDILSEEEIVATAHHVLSLSDGDHDAALAAEGATLFADNCAACHMDDGTGDRQQGAPNLSDAIWLYGGDLDTVVTTITNARFGVMPAWGQRLSLADVKAVTLYVHQLGGGE</sequence>
<comment type="subunit">
    <text evidence="19">Component of the cbb3-type cytochrome c oxidase.</text>
</comment>
<proteinExistence type="inferred from homology"/>
<evidence type="ECO:0000256" key="11">
    <source>
        <dbReference type="ARBA" id="ARBA00022737"/>
    </source>
</evidence>
<keyword evidence="25" id="KW-1185">Reference proteome</keyword>
<evidence type="ECO:0000256" key="21">
    <source>
        <dbReference type="PIRSR" id="PIRSR000006-2"/>
    </source>
</evidence>
<keyword evidence="4 19" id="KW-0813">Transport</keyword>
<dbReference type="GO" id="GO:0005506">
    <property type="term" value="F:iron ion binding"/>
    <property type="evidence" value="ECO:0007669"/>
    <property type="project" value="InterPro"/>
</dbReference>
<feature type="binding site" description="covalent" evidence="21">
    <location>
        <position position="127"/>
    </location>
    <ligand>
        <name>heme c</name>
        <dbReference type="ChEBI" id="CHEBI:61717"/>
        <label>1</label>
    </ligand>
</feature>
<dbReference type="PANTHER" id="PTHR33751">
    <property type="entry name" value="CBB3-TYPE CYTOCHROME C OXIDASE SUBUNIT FIXP"/>
    <property type="match status" value="1"/>
</dbReference>
<feature type="binding site" description="axial binding residue" evidence="20">
    <location>
        <position position="128"/>
    </location>
    <ligand>
        <name>heme c</name>
        <dbReference type="ChEBI" id="CHEBI:61717"/>
        <label>1</label>
    </ligand>
    <ligandPart>
        <name>Fe</name>
        <dbReference type="ChEBI" id="CHEBI:18248"/>
    </ligandPart>
</feature>
<keyword evidence="16 19" id="KW-0408">Iron</keyword>